<evidence type="ECO:0000256" key="3">
    <source>
        <dbReference type="ARBA" id="ARBA00022722"/>
    </source>
</evidence>
<proteinExistence type="inferred from homology"/>
<evidence type="ECO:0000256" key="5">
    <source>
        <dbReference type="ARBA" id="ARBA00022759"/>
    </source>
</evidence>
<comment type="cofactor">
    <cofactor evidence="8">
        <name>Zn(2+)</name>
        <dbReference type="ChEBI" id="CHEBI:29105"/>
    </cofactor>
    <text evidence="8">Binds 2 Zn(2+) ions.</text>
</comment>
<evidence type="ECO:0000256" key="4">
    <source>
        <dbReference type="ARBA" id="ARBA00022723"/>
    </source>
</evidence>
<keyword evidence="7 8" id="KW-0862">Zinc</keyword>
<dbReference type="NCBIfam" id="NF000801">
    <property type="entry name" value="PRK00055.1-3"/>
    <property type="match status" value="1"/>
</dbReference>
<keyword evidence="2 8" id="KW-0819">tRNA processing</keyword>
<dbReference type="Gene3D" id="3.60.15.10">
    <property type="entry name" value="Ribonuclease Z/Hydroxyacylglutathione hydrolase-like"/>
    <property type="match status" value="1"/>
</dbReference>
<evidence type="ECO:0000256" key="7">
    <source>
        <dbReference type="ARBA" id="ARBA00022833"/>
    </source>
</evidence>
<sequence>MEICVLGTSSGTPTKARNVSATAVMESKGKGWFLVDCGEATQHQLLHTPLSLNYLKAIFITHLHGDHCYGLPGLLASAGMNRRSDPLIIIAPKGIREWLEATMQFTKLHLPYDLQFVSAESLPSMTIGQFTISLCELEHRVPSFAYCFTESTIKAYLDFDKLAQQGVPRGPLWGQLVKGQNVEHEGKTLISEEFTYLEHGPRKLVIAGDNADPELLKHLCEECHLLVHESTYAEAFAKQAKEFGHSYGKLVAEFAEVAGIPNLILTHFSPRYQLHPEAELSVEIIRSEAEQVYSGNLFLAQDLLRYRIDKQGKVTLVDQPISSPPD</sequence>
<comment type="similarity">
    <text evidence="8">Belongs to the RNase Z family.</text>
</comment>
<dbReference type="AlphaFoldDB" id="A0A7M2K804"/>
<keyword evidence="6 8" id="KW-0378">Hydrolase</keyword>
<dbReference type="HAMAP" id="MF_01818">
    <property type="entry name" value="RNase_Z_BN"/>
    <property type="match status" value="1"/>
</dbReference>
<dbReference type="SUPFAM" id="SSF56281">
    <property type="entry name" value="Metallo-hydrolase/oxidoreductase"/>
    <property type="match status" value="1"/>
</dbReference>
<accession>A0A7M2K804</accession>
<evidence type="ECO:0000256" key="6">
    <source>
        <dbReference type="ARBA" id="ARBA00022801"/>
    </source>
</evidence>
<protein>
    <recommendedName>
        <fullName evidence="8">Ribonuclease Z</fullName>
        <shortName evidence="8">RNase Z</shortName>
        <ecNumber evidence="8">3.1.26.11</ecNumber>
    </recommendedName>
    <alternativeName>
        <fullName evidence="8">tRNA 3 endonuclease</fullName>
    </alternativeName>
    <alternativeName>
        <fullName evidence="8">tRNase Z</fullName>
    </alternativeName>
</protein>
<dbReference type="Proteomes" id="UP000576645">
    <property type="component" value="Unassembled WGS sequence"/>
</dbReference>
<evidence type="ECO:0000313" key="11">
    <source>
        <dbReference type="Proteomes" id="UP000576645"/>
    </source>
</evidence>
<comment type="function">
    <text evidence="8">Zinc phosphodiesterase, which displays some tRNA 3'-processing endonuclease activity. Probably involved in tRNA maturation, by removing a 3'-trailer from precursor tRNA.</text>
</comment>
<dbReference type="PANTHER" id="PTHR46018:SF2">
    <property type="entry name" value="ZINC PHOSPHODIESTERASE ELAC PROTEIN 1"/>
    <property type="match status" value="1"/>
</dbReference>
<organism evidence="9">
    <name type="scientific">Vibrio coralliilyticus</name>
    <dbReference type="NCBI Taxonomy" id="190893"/>
    <lineage>
        <taxon>Bacteria</taxon>
        <taxon>Pseudomonadati</taxon>
        <taxon>Pseudomonadota</taxon>
        <taxon>Gammaproteobacteria</taxon>
        <taxon>Vibrionales</taxon>
        <taxon>Vibrionaceae</taxon>
        <taxon>Vibrio</taxon>
    </lineage>
</organism>
<evidence type="ECO:0000313" key="10">
    <source>
        <dbReference type="EMBL" id="NOJ21101.1"/>
    </source>
</evidence>
<feature type="binding site" evidence="8">
    <location>
        <position position="267"/>
    </location>
    <ligand>
        <name>Zn(2+)</name>
        <dbReference type="ChEBI" id="CHEBI:29105"/>
        <label>2</label>
        <note>catalytic</note>
    </ligand>
</feature>
<dbReference type="EC" id="3.1.26.11" evidence="8"/>
<gene>
    <name evidence="8" type="primary">rnz</name>
    <name evidence="10" type="ORF">F0238_00015</name>
    <name evidence="9" type="ORF">TW71_15985</name>
</gene>
<dbReference type="RefSeq" id="WP_045986557.1">
    <property type="nucleotide sequence ID" value="NZ_CP063052.1"/>
</dbReference>
<evidence type="ECO:0000256" key="2">
    <source>
        <dbReference type="ARBA" id="ARBA00022694"/>
    </source>
</evidence>
<dbReference type="CDD" id="cd07717">
    <property type="entry name" value="RNaseZ_ZiPD-like_MBL-fold"/>
    <property type="match status" value="1"/>
</dbReference>
<evidence type="ECO:0000256" key="8">
    <source>
        <dbReference type="HAMAP-Rule" id="MF_01818"/>
    </source>
</evidence>
<dbReference type="EMBL" id="JXXR01000016">
    <property type="protein sequence ID" value="KJY71503.1"/>
    <property type="molecule type" value="Genomic_DNA"/>
</dbReference>
<dbReference type="GO" id="GO:0008270">
    <property type="term" value="F:zinc ion binding"/>
    <property type="evidence" value="ECO:0007669"/>
    <property type="project" value="UniProtKB-UniRule"/>
</dbReference>
<feature type="binding site" evidence="8">
    <location>
        <position position="64"/>
    </location>
    <ligand>
        <name>Zn(2+)</name>
        <dbReference type="ChEBI" id="CHEBI:29105"/>
        <label>1</label>
        <note>catalytic</note>
    </ligand>
</feature>
<feature type="binding site" evidence="8">
    <location>
        <position position="139"/>
    </location>
    <ligand>
        <name>Zn(2+)</name>
        <dbReference type="ChEBI" id="CHEBI:29105"/>
        <label>1</label>
        <note>catalytic</note>
    </ligand>
</feature>
<name>A0A7M2K804_9VIBR</name>
<dbReference type="InterPro" id="IPR036866">
    <property type="entry name" value="RibonucZ/Hydroxyglut_hydro"/>
</dbReference>
<feature type="binding site" evidence="8">
    <location>
        <position position="66"/>
    </location>
    <ligand>
        <name>Zn(2+)</name>
        <dbReference type="ChEBI" id="CHEBI:29105"/>
        <label>2</label>
        <note>catalytic</note>
    </ligand>
</feature>
<reference evidence="10 11" key="2">
    <citation type="submission" date="2019-09" db="EMBL/GenBank/DDBJ databases">
        <title>Draft genome sequencing and comparative genomics of hatchery-associated Vibrios.</title>
        <authorList>
            <person name="Kehlet-Delgado H."/>
            <person name="Mueller R.S."/>
        </authorList>
    </citation>
    <scope>NUCLEOTIDE SEQUENCE [LARGE SCALE GENOMIC DNA]</scope>
    <source>
        <strain evidence="10 11">09-121-3</strain>
    </source>
</reference>
<dbReference type="EMBL" id="VTXP01000001">
    <property type="protein sequence ID" value="NOJ21101.1"/>
    <property type="molecule type" value="Genomic_DNA"/>
</dbReference>
<keyword evidence="3 8" id="KW-0540">Nuclease</keyword>
<evidence type="ECO:0000256" key="1">
    <source>
        <dbReference type="ARBA" id="ARBA00011738"/>
    </source>
</evidence>
<keyword evidence="5 8" id="KW-0255">Endonuclease</keyword>
<feature type="binding site" evidence="8">
    <location>
        <position position="67"/>
    </location>
    <ligand>
        <name>Zn(2+)</name>
        <dbReference type="ChEBI" id="CHEBI:29105"/>
        <label>2</label>
        <note>catalytic</note>
    </ligand>
</feature>
<feature type="binding site" evidence="8">
    <location>
        <position position="209"/>
    </location>
    <ligand>
        <name>Zn(2+)</name>
        <dbReference type="ChEBI" id="CHEBI:29105"/>
        <label>1</label>
        <note>catalytic</note>
    </ligand>
</feature>
<dbReference type="InterPro" id="IPR013471">
    <property type="entry name" value="RNase_Z/BN"/>
</dbReference>
<comment type="catalytic activity">
    <reaction evidence="8">
        <text>Endonucleolytic cleavage of RNA, removing extra 3' nucleotides from tRNA precursor, generating 3' termini of tRNAs. A 3'-hydroxy group is left at the tRNA terminus and a 5'-phosphoryl group is left at the trailer molecule.</text>
        <dbReference type="EC" id="3.1.26.11"/>
    </reaction>
</comment>
<dbReference type="PANTHER" id="PTHR46018">
    <property type="entry name" value="ZINC PHOSPHODIESTERASE ELAC PROTEIN 1"/>
    <property type="match status" value="1"/>
</dbReference>
<comment type="subunit">
    <text evidence="1 8">Homodimer.</text>
</comment>
<reference evidence="9" key="1">
    <citation type="journal article" date="2015" name="BMC Genomics">
        <title>Genome mining reveals unlocked bioactive potential of marine Gram-negative bacteria.</title>
        <authorList>
            <person name="Machado H."/>
            <person name="Sonnenschein E.C."/>
            <person name="Melchiorsen J."/>
            <person name="Gram L."/>
        </authorList>
    </citation>
    <scope>NUCLEOTIDE SEQUENCE</scope>
    <source>
        <strain evidence="9">S2052</strain>
    </source>
</reference>
<evidence type="ECO:0000313" key="9">
    <source>
        <dbReference type="EMBL" id="KJY71503.1"/>
    </source>
</evidence>
<keyword evidence="4 8" id="KW-0479">Metal-binding</keyword>
<feature type="binding site" evidence="8">
    <location>
        <position position="62"/>
    </location>
    <ligand>
        <name>Zn(2+)</name>
        <dbReference type="ChEBI" id="CHEBI:29105"/>
        <label>1</label>
        <note>catalytic</note>
    </ligand>
</feature>
<feature type="active site" description="Proton acceptor" evidence="8">
    <location>
        <position position="66"/>
    </location>
</feature>
<dbReference type="Pfam" id="PF23023">
    <property type="entry name" value="Anti-Pycsar_Apyc1"/>
    <property type="match status" value="1"/>
</dbReference>
<feature type="binding site" evidence="8">
    <location>
        <position position="209"/>
    </location>
    <ligand>
        <name>Zn(2+)</name>
        <dbReference type="ChEBI" id="CHEBI:29105"/>
        <label>2</label>
        <note>catalytic</note>
    </ligand>
</feature>
<dbReference type="GO" id="GO:0042781">
    <property type="term" value="F:3'-tRNA processing endoribonuclease activity"/>
    <property type="evidence" value="ECO:0007669"/>
    <property type="project" value="UniProtKB-UniRule"/>
</dbReference>
<comment type="caution">
    <text evidence="9">The sequence shown here is derived from an EMBL/GenBank/DDBJ whole genome shotgun (WGS) entry which is preliminary data.</text>
</comment>